<keyword evidence="14 20" id="KW-0472">Membrane</keyword>
<reference evidence="23 24" key="3">
    <citation type="submission" date="2019-11" db="EMBL/GenBank/DDBJ databases">
        <title>A de novo genome assembly of a pear dwarfing rootstock.</title>
        <authorList>
            <person name="Wang F."/>
            <person name="Wang J."/>
            <person name="Li S."/>
            <person name="Zhang Y."/>
            <person name="Fang M."/>
            <person name="Ma L."/>
            <person name="Zhao Y."/>
            <person name="Jiang S."/>
        </authorList>
    </citation>
    <scope>NUCLEOTIDE SEQUENCE [LARGE SCALE GENOMIC DNA]</scope>
    <source>
        <strain evidence="23">S2</strain>
        <tissue evidence="23">Leaf</tissue>
    </source>
</reference>
<dbReference type="PROSITE" id="PS00107">
    <property type="entry name" value="PROTEIN_KINASE_ATP"/>
    <property type="match status" value="1"/>
</dbReference>
<evidence type="ECO:0000256" key="3">
    <source>
        <dbReference type="ARBA" id="ARBA00022527"/>
    </source>
</evidence>
<keyword evidence="5" id="KW-0433">Leucine-rich repeat</keyword>
<dbReference type="OrthoDB" id="1938112at2759"/>
<keyword evidence="4" id="KW-0597">Phosphoprotein</keyword>
<dbReference type="Pfam" id="PF11721">
    <property type="entry name" value="Malectin"/>
    <property type="match status" value="1"/>
</dbReference>
<evidence type="ECO:0000256" key="20">
    <source>
        <dbReference type="SAM" id="Phobius"/>
    </source>
</evidence>
<evidence type="ECO:0000256" key="13">
    <source>
        <dbReference type="ARBA" id="ARBA00022989"/>
    </source>
</evidence>
<dbReference type="EMBL" id="SMOL01000695">
    <property type="protein sequence ID" value="KAB2601360.1"/>
    <property type="molecule type" value="Genomic_DNA"/>
</dbReference>
<evidence type="ECO:0000256" key="4">
    <source>
        <dbReference type="ARBA" id="ARBA00022553"/>
    </source>
</evidence>
<dbReference type="SUPFAM" id="SSF52058">
    <property type="entry name" value="L domain-like"/>
    <property type="match status" value="1"/>
</dbReference>
<dbReference type="PROSITE" id="PS00108">
    <property type="entry name" value="PROTEIN_KINASE_ST"/>
    <property type="match status" value="1"/>
</dbReference>
<dbReference type="InterPro" id="IPR000719">
    <property type="entry name" value="Prot_kinase_dom"/>
</dbReference>
<dbReference type="InterPro" id="IPR008271">
    <property type="entry name" value="Ser/Thr_kinase_AS"/>
</dbReference>
<evidence type="ECO:0000256" key="5">
    <source>
        <dbReference type="ARBA" id="ARBA00022614"/>
    </source>
</evidence>
<keyword evidence="12 19" id="KW-0067">ATP-binding</keyword>
<dbReference type="CDD" id="cd14066">
    <property type="entry name" value="STKc_IRAK"/>
    <property type="match status" value="1"/>
</dbReference>
<evidence type="ECO:0000256" key="17">
    <source>
        <dbReference type="ARBA" id="ARBA00047899"/>
    </source>
</evidence>
<dbReference type="InterPro" id="IPR021720">
    <property type="entry name" value="Malectin_dom"/>
</dbReference>
<keyword evidence="8 21" id="KW-0732">Signal</keyword>
<dbReference type="Pfam" id="PF00069">
    <property type="entry name" value="Pkinase"/>
    <property type="match status" value="1"/>
</dbReference>
<evidence type="ECO:0000256" key="2">
    <source>
        <dbReference type="ARBA" id="ARBA00012513"/>
    </source>
</evidence>
<dbReference type="GO" id="GO:0005524">
    <property type="term" value="F:ATP binding"/>
    <property type="evidence" value="ECO:0007669"/>
    <property type="project" value="UniProtKB-UniRule"/>
</dbReference>
<gene>
    <name evidence="23" type="ORF">D8674_002365</name>
</gene>
<keyword evidence="9" id="KW-0677">Repeat</keyword>
<evidence type="ECO:0000256" key="9">
    <source>
        <dbReference type="ARBA" id="ARBA00022737"/>
    </source>
</evidence>
<dbReference type="GO" id="GO:0004674">
    <property type="term" value="F:protein serine/threonine kinase activity"/>
    <property type="evidence" value="ECO:0007669"/>
    <property type="project" value="UniProtKB-KW"/>
</dbReference>
<dbReference type="InterPro" id="IPR011009">
    <property type="entry name" value="Kinase-like_dom_sf"/>
</dbReference>
<dbReference type="FunFam" id="1.10.510.10:FF:000044">
    <property type="entry name" value="Putative LRR receptor-like serine/threonine-protein kinase"/>
    <property type="match status" value="1"/>
</dbReference>
<proteinExistence type="predicted"/>
<keyword evidence="24" id="KW-1185">Reference proteome</keyword>
<dbReference type="Gene3D" id="3.30.200.20">
    <property type="entry name" value="Phosphorylase Kinase, domain 1"/>
    <property type="match status" value="1"/>
</dbReference>
<organism evidence="23 24">
    <name type="scientific">Pyrus ussuriensis x Pyrus communis</name>
    <dbReference type="NCBI Taxonomy" id="2448454"/>
    <lineage>
        <taxon>Eukaryota</taxon>
        <taxon>Viridiplantae</taxon>
        <taxon>Streptophyta</taxon>
        <taxon>Embryophyta</taxon>
        <taxon>Tracheophyta</taxon>
        <taxon>Spermatophyta</taxon>
        <taxon>Magnoliopsida</taxon>
        <taxon>eudicotyledons</taxon>
        <taxon>Gunneridae</taxon>
        <taxon>Pentapetalae</taxon>
        <taxon>rosids</taxon>
        <taxon>fabids</taxon>
        <taxon>Rosales</taxon>
        <taxon>Rosaceae</taxon>
        <taxon>Amygdaloideae</taxon>
        <taxon>Maleae</taxon>
        <taxon>Pyrus</taxon>
    </lineage>
</organism>
<dbReference type="GO" id="GO:0016020">
    <property type="term" value="C:membrane"/>
    <property type="evidence" value="ECO:0007669"/>
    <property type="project" value="UniProtKB-SubCell"/>
</dbReference>
<feature type="transmembrane region" description="Helical" evidence="20">
    <location>
        <begin position="601"/>
        <end position="624"/>
    </location>
</feature>
<dbReference type="PANTHER" id="PTHR48006:SF66">
    <property type="entry name" value="PROTEIN KINASE DOMAIN-CONTAINING PROTEIN"/>
    <property type="match status" value="1"/>
</dbReference>
<evidence type="ECO:0000256" key="12">
    <source>
        <dbReference type="ARBA" id="ARBA00022840"/>
    </source>
</evidence>
<dbReference type="PROSITE" id="PS51450">
    <property type="entry name" value="LRR"/>
    <property type="match status" value="1"/>
</dbReference>
<keyword evidence="7 20" id="KW-0812">Transmembrane</keyword>
<evidence type="ECO:0000256" key="15">
    <source>
        <dbReference type="ARBA" id="ARBA00023170"/>
    </source>
</evidence>
<evidence type="ECO:0000256" key="14">
    <source>
        <dbReference type="ARBA" id="ARBA00023136"/>
    </source>
</evidence>
<evidence type="ECO:0000313" key="23">
    <source>
        <dbReference type="EMBL" id="KAB2601360.1"/>
    </source>
</evidence>
<dbReference type="Pfam" id="PF00560">
    <property type="entry name" value="LRR_1"/>
    <property type="match status" value="1"/>
</dbReference>
<dbReference type="Proteomes" id="UP000327157">
    <property type="component" value="Chromosome 10"/>
</dbReference>
<dbReference type="Pfam" id="PF23598">
    <property type="entry name" value="LRR_14"/>
    <property type="match status" value="1"/>
</dbReference>
<evidence type="ECO:0000256" key="21">
    <source>
        <dbReference type="SAM" id="SignalP"/>
    </source>
</evidence>
<keyword evidence="3" id="KW-0723">Serine/threonine-protein kinase</keyword>
<keyword evidence="13 20" id="KW-1133">Transmembrane helix</keyword>
<evidence type="ECO:0000256" key="11">
    <source>
        <dbReference type="ARBA" id="ARBA00022777"/>
    </source>
</evidence>
<dbReference type="PROSITE" id="PS50011">
    <property type="entry name" value="PROTEIN_KINASE_DOM"/>
    <property type="match status" value="1"/>
</dbReference>
<dbReference type="PANTHER" id="PTHR48006">
    <property type="entry name" value="LEUCINE-RICH REPEAT-CONTAINING PROTEIN DDB_G0281931-RELATED"/>
    <property type="match status" value="1"/>
</dbReference>
<dbReference type="Gene3D" id="1.10.510.10">
    <property type="entry name" value="Transferase(Phosphotransferase) domain 1"/>
    <property type="match status" value="1"/>
</dbReference>
<evidence type="ECO:0000256" key="16">
    <source>
        <dbReference type="ARBA" id="ARBA00023180"/>
    </source>
</evidence>
<reference evidence="24" key="2">
    <citation type="submission" date="2019-10" db="EMBL/GenBank/DDBJ databases">
        <title>A de novo genome assembly of a pear dwarfing rootstock.</title>
        <authorList>
            <person name="Wang F."/>
            <person name="Wang J."/>
            <person name="Li S."/>
            <person name="Zhang Y."/>
            <person name="Fang M."/>
            <person name="Ma L."/>
            <person name="Zhao Y."/>
            <person name="Jiang S."/>
        </authorList>
    </citation>
    <scope>NUCLEOTIDE SEQUENCE [LARGE SCALE GENOMIC DNA]</scope>
</reference>
<dbReference type="Gene3D" id="2.60.120.430">
    <property type="entry name" value="Galactose-binding lectin"/>
    <property type="match status" value="1"/>
</dbReference>
<dbReference type="FunFam" id="3.80.10.10:FF:000452">
    <property type="entry name" value="Probable LRR receptor-like serine/threonine-protein kinase RFK1"/>
    <property type="match status" value="1"/>
</dbReference>
<evidence type="ECO:0000256" key="7">
    <source>
        <dbReference type="ARBA" id="ARBA00022692"/>
    </source>
</evidence>
<dbReference type="Gene3D" id="3.80.10.10">
    <property type="entry name" value="Ribonuclease Inhibitor"/>
    <property type="match status" value="3"/>
</dbReference>
<protein>
    <recommendedName>
        <fullName evidence="2">non-specific serine/threonine protein kinase</fullName>
        <ecNumber evidence="2">2.7.11.1</ecNumber>
    </recommendedName>
</protein>
<evidence type="ECO:0000256" key="10">
    <source>
        <dbReference type="ARBA" id="ARBA00022741"/>
    </source>
</evidence>
<name>A0A5N5FJF3_9ROSA</name>
<keyword evidence="15 23" id="KW-0675">Receptor</keyword>
<dbReference type="SMART" id="SM00220">
    <property type="entry name" value="S_TKc"/>
    <property type="match status" value="1"/>
</dbReference>
<comment type="catalytic activity">
    <reaction evidence="18">
        <text>L-seryl-[protein] + ATP = O-phospho-L-seryl-[protein] + ADP + H(+)</text>
        <dbReference type="Rhea" id="RHEA:17989"/>
        <dbReference type="Rhea" id="RHEA-COMP:9863"/>
        <dbReference type="Rhea" id="RHEA-COMP:11604"/>
        <dbReference type="ChEBI" id="CHEBI:15378"/>
        <dbReference type="ChEBI" id="CHEBI:29999"/>
        <dbReference type="ChEBI" id="CHEBI:30616"/>
        <dbReference type="ChEBI" id="CHEBI:83421"/>
        <dbReference type="ChEBI" id="CHEBI:456216"/>
        <dbReference type="EC" id="2.7.11.1"/>
    </reaction>
</comment>
<comment type="caution">
    <text evidence="23">The sequence shown here is derived from an EMBL/GenBank/DDBJ whole genome shotgun (WGS) entry which is preliminary data.</text>
</comment>
<keyword evidence="11 23" id="KW-0418">Kinase</keyword>
<dbReference type="InterPro" id="IPR017441">
    <property type="entry name" value="Protein_kinase_ATP_BS"/>
</dbReference>
<feature type="binding site" evidence="19">
    <location>
        <position position="688"/>
    </location>
    <ligand>
        <name>ATP</name>
        <dbReference type="ChEBI" id="CHEBI:30616"/>
    </ligand>
</feature>
<dbReference type="InterPro" id="IPR001611">
    <property type="entry name" value="Leu-rich_rpt"/>
</dbReference>
<dbReference type="InterPro" id="IPR055414">
    <property type="entry name" value="LRR_R13L4/SHOC2-like"/>
</dbReference>
<feature type="signal peptide" evidence="21">
    <location>
        <begin position="1"/>
        <end position="18"/>
    </location>
</feature>
<evidence type="ECO:0000259" key="22">
    <source>
        <dbReference type="PROSITE" id="PS50011"/>
    </source>
</evidence>
<dbReference type="AlphaFoldDB" id="A0A5N5FJF3"/>
<dbReference type="EC" id="2.7.11.1" evidence="2"/>
<dbReference type="InterPro" id="IPR051824">
    <property type="entry name" value="LRR_Rcpt-Like_S/T_Kinase"/>
</dbReference>
<dbReference type="FunFam" id="2.60.120.430:FF:000004">
    <property type="entry name" value="Putative leucine-rich repeat receptor-like serine/threonine-protein kinase"/>
    <property type="match status" value="1"/>
</dbReference>
<keyword evidence="10 19" id="KW-0547">Nucleotide-binding</keyword>
<evidence type="ECO:0000256" key="19">
    <source>
        <dbReference type="PROSITE-ProRule" id="PRU10141"/>
    </source>
</evidence>
<comment type="subcellular location">
    <subcellularLocation>
        <location evidence="1">Membrane</location>
        <topology evidence="1">Single-pass type I membrane protein</topology>
    </subcellularLocation>
</comment>
<dbReference type="FunFam" id="3.80.10.10:FF:000433">
    <property type="entry name" value="Putative LRR receptor-like serine/threonine-protein kinase isoform A"/>
    <property type="match status" value="1"/>
</dbReference>
<feature type="domain" description="Protein kinase" evidence="22">
    <location>
        <begin position="660"/>
        <end position="946"/>
    </location>
</feature>
<evidence type="ECO:0000256" key="18">
    <source>
        <dbReference type="ARBA" id="ARBA00048679"/>
    </source>
</evidence>
<evidence type="ECO:0000256" key="8">
    <source>
        <dbReference type="ARBA" id="ARBA00022729"/>
    </source>
</evidence>
<sequence>MLTLILCFSSSSTVKIEAESQSDPKEVETLKEIAKQIGKKDWNFSIDPCINDTNWATPKSDNFPRYNNTVICNCSTPDGFCHVVSIFLMGQDLAGVVPPSIAKLPYLKKVDFSQNYLSGTIPREWASTKLEILSINVNNLSGPIPGYLGYITSLKYLNLQNNMLSGTVPYELGRLVNLNNLILNENYLTGELPLSLTKLTELTELRISSNSFTGKIPDFFQSWKHLRKLEIQASGFQGPIPSSISVLSNLTELRISDLKSGDSKFPPLSRMIYMQRLMLRSCNLYGPIPAYMEAMTDLKTLDLSFNRLEGKIPYMAALSNLQWIYLTSNLLNGSIPDWIKMKNTRTQTDLSYNNFSQTSKPTTCREQLNLFKSFSGQNNSLSGGCLETFSCPKEDYYSLHINCGGSKTTVGGIIFEEDQDLGGDAKFVPVIPNWGISSTGLFWDVDTTAYDYIANNMSILEMNNSELYTSARLSPLSLTYYARCLGNGNYTVKLHFAEIIIRGNKSYYSFGRRIFDVYIQETLVWKDFDIEKEAHGVDRVVIKELKAVQVKDKTLLIRFHWSGKGTTTSPKRGTYGPLISAISINSDVKPPLSSSKSEMPIVVGTAVGASVVCLIFLTLGILWWRCCPDSKTSREKALRGLDLQTGSFTFRQIKAATNNFDPKNKIGEGGFGSVYKGVLVDGTIIAVKQLSSKSKQGNREFVNEIGMISALRHPNLVRLYGCCIESNQLLLVYEYMENNSLAHTLFGPEEGPLRLDWPTREKICIDIARGLAFLHEESALKVVHRDIKTTNILLDQDLNAKISDFGLAKLDEEENTHISTRVAGTIGYMAPEYALWGYLTYKADVYSFGVVALEIVAGKNNMKYRRNENFVCLLDWALVLQQKGNLIELVDPRLGSDFDEEEAITMVKVALLCINPAPALRPTMSEVVSMLEGRTPVCESVMNPSIYGDELRLGSLRKPLDPIAQQSTSETPSLVGSSDATLIHSSATTSSDLYKIGPTSSTIS</sequence>
<keyword evidence="16" id="KW-0325">Glycoprotein</keyword>
<feature type="chain" id="PRO_5024381625" description="non-specific serine/threonine protein kinase" evidence="21">
    <location>
        <begin position="19"/>
        <end position="1004"/>
    </location>
</feature>
<keyword evidence="6" id="KW-0808">Transferase</keyword>
<evidence type="ECO:0000256" key="1">
    <source>
        <dbReference type="ARBA" id="ARBA00004479"/>
    </source>
</evidence>
<evidence type="ECO:0000256" key="6">
    <source>
        <dbReference type="ARBA" id="ARBA00022679"/>
    </source>
</evidence>
<accession>A0A5N5FJF3</accession>
<dbReference type="InterPro" id="IPR032675">
    <property type="entry name" value="LRR_dom_sf"/>
</dbReference>
<dbReference type="SUPFAM" id="SSF56112">
    <property type="entry name" value="Protein kinase-like (PK-like)"/>
    <property type="match status" value="1"/>
</dbReference>
<evidence type="ECO:0000313" key="24">
    <source>
        <dbReference type="Proteomes" id="UP000327157"/>
    </source>
</evidence>
<comment type="catalytic activity">
    <reaction evidence="17">
        <text>L-threonyl-[protein] + ATP = O-phospho-L-threonyl-[protein] + ADP + H(+)</text>
        <dbReference type="Rhea" id="RHEA:46608"/>
        <dbReference type="Rhea" id="RHEA-COMP:11060"/>
        <dbReference type="Rhea" id="RHEA-COMP:11605"/>
        <dbReference type="ChEBI" id="CHEBI:15378"/>
        <dbReference type="ChEBI" id="CHEBI:30013"/>
        <dbReference type="ChEBI" id="CHEBI:30616"/>
        <dbReference type="ChEBI" id="CHEBI:61977"/>
        <dbReference type="ChEBI" id="CHEBI:456216"/>
        <dbReference type="EC" id="2.7.11.1"/>
    </reaction>
</comment>
<reference evidence="23 24" key="1">
    <citation type="submission" date="2019-09" db="EMBL/GenBank/DDBJ databases">
        <authorList>
            <person name="Ou C."/>
        </authorList>
    </citation>
    <scope>NUCLEOTIDE SEQUENCE [LARGE SCALE GENOMIC DNA]</scope>
    <source>
        <strain evidence="23">S2</strain>
        <tissue evidence="23">Leaf</tissue>
    </source>
</reference>
<dbReference type="FunFam" id="3.30.200.20:FF:000217">
    <property type="entry name" value="probable LRR receptor-like serine/threonine-protein kinase At1g53430"/>
    <property type="match status" value="1"/>
</dbReference>